<dbReference type="PRINTS" id="PR00367">
    <property type="entry name" value="ETHRSPELEMNT"/>
</dbReference>
<keyword evidence="4" id="KW-0804">Transcription</keyword>
<dbReference type="PANTHER" id="PTHR31190">
    <property type="entry name" value="DNA-BINDING DOMAIN"/>
    <property type="match status" value="1"/>
</dbReference>
<keyword evidence="2" id="KW-0805">Transcription regulation</keyword>
<feature type="region of interest" description="Disordered" evidence="6">
    <location>
        <begin position="242"/>
        <end position="263"/>
    </location>
</feature>
<sequence>MKKKLKGSKEKKKKKKKILQFILVILWALICIKVEHPSEYDDIERLFSAGEEVVGPRADVTVAVPETLTPAGIGGEREMSMMVSAFTHVVSSNHGGASSGGGRNKREREELSPAGLASVYRQYGEHQSSPGAYSSVLAGERPILQSFQTLARNSALPSPATEQAQTLLDAETAARPRYRGVRQRPWGKWAAEIRDPIKAARVWLGTFETAEAAARAYDEAALRFRGSRAKLNFPENVRLRQPQPVSTSTHLLESGSPETRLESMPFSRFQSSGAAGDFWEYSGPSHATAENQRLRPHHDVRLNQLVYRSSHMPSSSPSTMAPYDSQALTNYSEPTFVSSSSASVFPPFYSLRAGQQSRVSLPPYAGVESRENMSTPPSTDSNSYPPSCSG</sequence>
<dbReference type="GO" id="GO:0009873">
    <property type="term" value="P:ethylene-activated signaling pathway"/>
    <property type="evidence" value="ECO:0007669"/>
    <property type="project" value="InterPro"/>
</dbReference>
<dbReference type="GO" id="GO:0005634">
    <property type="term" value="C:nucleus"/>
    <property type="evidence" value="ECO:0007669"/>
    <property type="project" value="UniProtKB-SubCell"/>
</dbReference>
<evidence type="ECO:0000256" key="1">
    <source>
        <dbReference type="ARBA" id="ARBA00004123"/>
    </source>
</evidence>
<feature type="region of interest" description="Disordered" evidence="6">
    <location>
        <begin position="92"/>
        <end position="111"/>
    </location>
</feature>
<comment type="subcellular location">
    <subcellularLocation>
        <location evidence="1">Nucleus</location>
    </subcellularLocation>
</comment>
<dbReference type="CDD" id="cd00018">
    <property type="entry name" value="AP2"/>
    <property type="match status" value="1"/>
</dbReference>
<accession>A0A835QI74</accession>
<evidence type="ECO:0000259" key="7">
    <source>
        <dbReference type="PROSITE" id="PS51032"/>
    </source>
</evidence>
<feature type="domain" description="AP2/ERF" evidence="7">
    <location>
        <begin position="177"/>
        <end position="234"/>
    </location>
</feature>
<gene>
    <name evidence="8" type="ORF">HPP92_016142</name>
</gene>
<evidence type="ECO:0000313" key="9">
    <source>
        <dbReference type="Proteomes" id="UP000636800"/>
    </source>
</evidence>
<dbReference type="AlphaFoldDB" id="A0A835QI74"/>
<keyword evidence="9" id="KW-1185">Reference proteome</keyword>
<feature type="region of interest" description="Disordered" evidence="6">
    <location>
        <begin position="361"/>
        <end position="390"/>
    </location>
</feature>
<comment type="caution">
    <text evidence="8">The sequence shown here is derived from an EMBL/GenBank/DDBJ whole genome shotgun (WGS) entry which is preliminary data.</text>
</comment>
<keyword evidence="3" id="KW-0238">DNA-binding</keyword>
<evidence type="ECO:0000256" key="4">
    <source>
        <dbReference type="ARBA" id="ARBA00023163"/>
    </source>
</evidence>
<dbReference type="InterPro" id="IPR001471">
    <property type="entry name" value="AP2/ERF_dom"/>
</dbReference>
<dbReference type="OrthoDB" id="1927218at2759"/>
<dbReference type="FunFam" id="3.30.730.10:FF:000001">
    <property type="entry name" value="Ethylene-responsive transcription factor 2"/>
    <property type="match status" value="1"/>
</dbReference>
<protein>
    <recommendedName>
        <fullName evidence="7">AP2/ERF domain-containing protein</fullName>
    </recommendedName>
</protein>
<keyword evidence="5" id="KW-0539">Nucleus</keyword>
<dbReference type="EMBL" id="JADCNL010000008">
    <property type="protein sequence ID" value="KAG0469442.1"/>
    <property type="molecule type" value="Genomic_DNA"/>
</dbReference>
<dbReference type="SUPFAM" id="SSF54171">
    <property type="entry name" value="DNA-binding domain"/>
    <property type="match status" value="1"/>
</dbReference>
<proteinExistence type="predicted"/>
<name>A0A835QI74_VANPL</name>
<dbReference type="Pfam" id="PF00847">
    <property type="entry name" value="AP2"/>
    <property type="match status" value="1"/>
</dbReference>
<evidence type="ECO:0000256" key="2">
    <source>
        <dbReference type="ARBA" id="ARBA00023015"/>
    </source>
</evidence>
<dbReference type="InterPro" id="IPR036955">
    <property type="entry name" value="AP2/ERF_dom_sf"/>
</dbReference>
<organism evidence="8 9">
    <name type="scientific">Vanilla planifolia</name>
    <name type="common">Vanilla</name>
    <dbReference type="NCBI Taxonomy" id="51239"/>
    <lineage>
        <taxon>Eukaryota</taxon>
        <taxon>Viridiplantae</taxon>
        <taxon>Streptophyta</taxon>
        <taxon>Embryophyta</taxon>
        <taxon>Tracheophyta</taxon>
        <taxon>Spermatophyta</taxon>
        <taxon>Magnoliopsida</taxon>
        <taxon>Liliopsida</taxon>
        <taxon>Asparagales</taxon>
        <taxon>Orchidaceae</taxon>
        <taxon>Vanilloideae</taxon>
        <taxon>Vanilleae</taxon>
        <taxon>Vanilla</taxon>
    </lineage>
</organism>
<dbReference type="PROSITE" id="PS51032">
    <property type="entry name" value="AP2_ERF"/>
    <property type="match status" value="1"/>
</dbReference>
<evidence type="ECO:0000256" key="3">
    <source>
        <dbReference type="ARBA" id="ARBA00023125"/>
    </source>
</evidence>
<dbReference type="Proteomes" id="UP000636800">
    <property type="component" value="Unassembled WGS sequence"/>
</dbReference>
<reference evidence="8 9" key="1">
    <citation type="journal article" date="2020" name="Nat. Food">
        <title>A phased Vanilla planifolia genome enables genetic improvement of flavour and production.</title>
        <authorList>
            <person name="Hasing T."/>
            <person name="Tang H."/>
            <person name="Brym M."/>
            <person name="Khazi F."/>
            <person name="Huang T."/>
            <person name="Chambers A.H."/>
        </authorList>
    </citation>
    <scope>NUCLEOTIDE SEQUENCE [LARGE SCALE GENOMIC DNA]</scope>
    <source>
        <tissue evidence="8">Leaf</tissue>
    </source>
</reference>
<feature type="compositionally biased region" description="Polar residues" evidence="6">
    <location>
        <begin position="372"/>
        <end position="390"/>
    </location>
</feature>
<dbReference type="GO" id="GO:0003677">
    <property type="term" value="F:DNA binding"/>
    <property type="evidence" value="ECO:0007669"/>
    <property type="project" value="UniProtKB-KW"/>
</dbReference>
<dbReference type="Gene3D" id="3.30.730.10">
    <property type="entry name" value="AP2/ERF domain"/>
    <property type="match status" value="1"/>
</dbReference>
<dbReference type="SMART" id="SM00380">
    <property type="entry name" value="AP2"/>
    <property type="match status" value="1"/>
</dbReference>
<dbReference type="PANTHER" id="PTHR31190:SF473">
    <property type="entry name" value="OS05G0437100 PROTEIN"/>
    <property type="match status" value="1"/>
</dbReference>
<dbReference type="GO" id="GO:0003700">
    <property type="term" value="F:DNA-binding transcription factor activity"/>
    <property type="evidence" value="ECO:0007669"/>
    <property type="project" value="InterPro"/>
</dbReference>
<evidence type="ECO:0000313" key="8">
    <source>
        <dbReference type="EMBL" id="KAG0469442.1"/>
    </source>
</evidence>
<dbReference type="InterPro" id="IPR044808">
    <property type="entry name" value="ERF_plant"/>
</dbReference>
<evidence type="ECO:0000256" key="5">
    <source>
        <dbReference type="ARBA" id="ARBA00023242"/>
    </source>
</evidence>
<evidence type="ECO:0000256" key="6">
    <source>
        <dbReference type="SAM" id="MobiDB-lite"/>
    </source>
</evidence>
<dbReference type="InterPro" id="IPR016177">
    <property type="entry name" value="DNA-bd_dom_sf"/>
</dbReference>